<reference evidence="1" key="2">
    <citation type="submission" date="2023-01" db="EMBL/GenBank/DDBJ databases">
        <authorList>
            <person name="Petersen C."/>
        </authorList>
    </citation>
    <scope>NUCLEOTIDE SEQUENCE</scope>
    <source>
        <strain evidence="1">IBT 12815</strain>
    </source>
</reference>
<dbReference type="AlphaFoldDB" id="A0AAD6H2M7"/>
<sequence length="208" mass="23778">MELLHDLALQIPWLFYRTDQWVDGLENYASNDSNRGKISDPPKQQLETALSLLNDYWAVFDQMEEWQNNWKASEQGPLYWYSGTPMPSKVIEVDPVCIPSFPDETYQVRFQNTQKAGLAATFWSFKLELLIGMIKLQRNLFGTQVESLEQNLAMAKETSSLILQTAPYLTSCFEGAVASKAALRATRRYFELGALKQDFDSPLTSMRA</sequence>
<dbReference type="GeneID" id="81588421"/>
<evidence type="ECO:0000313" key="1">
    <source>
        <dbReference type="EMBL" id="KAJ5604166.1"/>
    </source>
</evidence>
<accession>A0AAD6H2M7</accession>
<comment type="caution">
    <text evidence="1">The sequence shown here is derived from an EMBL/GenBank/DDBJ whole genome shotgun (WGS) entry which is preliminary data.</text>
</comment>
<dbReference type="RefSeq" id="XP_056753964.1">
    <property type="nucleotide sequence ID" value="XM_056898179.1"/>
</dbReference>
<dbReference type="EMBL" id="JAQJAE010000003">
    <property type="protein sequence ID" value="KAJ5604166.1"/>
    <property type="molecule type" value="Genomic_DNA"/>
</dbReference>
<gene>
    <name evidence="1" type="ORF">N7537_007122</name>
</gene>
<protein>
    <submittedName>
        <fullName evidence="1">Uncharacterized protein</fullName>
    </submittedName>
</protein>
<proteinExistence type="predicted"/>
<reference evidence="1" key="1">
    <citation type="journal article" date="2023" name="IMA Fungus">
        <title>Comparative genomic study of the Penicillium genus elucidates a diverse pangenome and 15 lateral gene transfer events.</title>
        <authorList>
            <person name="Petersen C."/>
            <person name="Sorensen T."/>
            <person name="Nielsen M.R."/>
            <person name="Sondergaard T.E."/>
            <person name="Sorensen J.L."/>
            <person name="Fitzpatrick D.A."/>
            <person name="Frisvad J.C."/>
            <person name="Nielsen K.L."/>
        </authorList>
    </citation>
    <scope>NUCLEOTIDE SEQUENCE</scope>
    <source>
        <strain evidence="1">IBT 12815</strain>
    </source>
</reference>
<evidence type="ECO:0000313" key="2">
    <source>
        <dbReference type="Proteomes" id="UP001213799"/>
    </source>
</evidence>
<dbReference type="Proteomes" id="UP001213799">
    <property type="component" value="Unassembled WGS sequence"/>
</dbReference>
<name>A0AAD6H2M7_9EURO</name>
<organism evidence="1 2">
    <name type="scientific">Penicillium hordei</name>
    <dbReference type="NCBI Taxonomy" id="40994"/>
    <lineage>
        <taxon>Eukaryota</taxon>
        <taxon>Fungi</taxon>
        <taxon>Dikarya</taxon>
        <taxon>Ascomycota</taxon>
        <taxon>Pezizomycotina</taxon>
        <taxon>Eurotiomycetes</taxon>
        <taxon>Eurotiomycetidae</taxon>
        <taxon>Eurotiales</taxon>
        <taxon>Aspergillaceae</taxon>
        <taxon>Penicillium</taxon>
    </lineage>
</organism>
<keyword evidence="2" id="KW-1185">Reference proteome</keyword>